<name>A0AAV9G5R9_9PEZI</name>
<feature type="transmembrane region" description="Helical" evidence="1">
    <location>
        <begin position="368"/>
        <end position="388"/>
    </location>
</feature>
<evidence type="ECO:0000256" key="1">
    <source>
        <dbReference type="SAM" id="Phobius"/>
    </source>
</evidence>
<proteinExistence type="predicted"/>
<feature type="transmembrane region" description="Helical" evidence="1">
    <location>
        <begin position="74"/>
        <end position="97"/>
    </location>
</feature>
<feature type="transmembrane region" description="Helical" evidence="1">
    <location>
        <begin position="329"/>
        <end position="348"/>
    </location>
</feature>
<sequence>MTLRDANGSPTATITPALPLRTAVVTTLTDSNGVPTATITHRPSGTPFSPFSPPPDGNAAFHIATPQEYWAVSFLPVFFAVLASIMVDSVSASLYALMPLKELTRPAGVGAKTLLSTSGTFPFVHGVDLLYRHGEPIRLLADLLVLFTAVITALSSEAVGIKLGGSCREDDARGCYMGVAIFSIPARVVEGFLCANIVLVLCLFLLLRRWESGATMAPGSVVSIGALMQDRELRKVLRDIHVDDGTGRVSDREVIRRLDRHRYFLGYNFAWGSKDYGIVAQRIKTRVLTPERSGTWVARAATTISTAGGRLRTRTPNWVSIDDITKGRVIFYAGLLYISGLLILVTYYENTILPDTAFEQFMNNQDFGVRVLFTAFGILLTFFWDYYYSWVSLREPYRRLWHSAPSHVLTTPRPTSPFTGFFGSLARREWFVSLVAFTNILSKFLPILLSTIPFSPFQTWEMHEGCTWTTIGTLGFMVLVLLWGHFAVRYPHFPVDPEGLVGQMYYLCDSEVVDNLRSAGWDSKEDILKRFGHRKYRFGEMVGSSGRVRMGVDYVRGKGEKGPEKGGAA</sequence>
<dbReference type="PANTHER" id="PTHR37544:SF3">
    <property type="entry name" value="SPRAY"/>
    <property type="match status" value="1"/>
</dbReference>
<accession>A0AAV9G5R9</accession>
<dbReference type="AlphaFoldDB" id="A0AAV9G5R9"/>
<gene>
    <name evidence="2" type="ORF">QBC34DRAFT_337928</name>
</gene>
<dbReference type="InterPro" id="IPR021840">
    <property type="entry name" value="DUF3433"/>
</dbReference>
<feature type="transmembrane region" description="Helical" evidence="1">
    <location>
        <begin position="176"/>
        <end position="207"/>
    </location>
</feature>
<comment type="caution">
    <text evidence="2">The sequence shown here is derived from an EMBL/GenBank/DDBJ whole genome shotgun (WGS) entry which is preliminary data.</text>
</comment>
<dbReference type="EMBL" id="MU866005">
    <property type="protein sequence ID" value="KAK4442846.1"/>
    <property type="molecule type" value="Genomic_DNA"/>
</dbReference>
<keyword evidence="1" id="KW-0472">Membrane</keyword>
<dbReference type="Pfam" id="PF11915">
    <property type="entry name" value="DUF3433"/>
    <property type="match status" value="2"/>
</dbReference>
<feature type="transmembrane region" description="Helical" evidence="1">
    <location>
        <begin position="430"/>
        <end position="448"/>
    </location>
</feature>
<keyword evidence="1" id="KW-0812">Transmembrane</keyword>
<reference evidence="2" key="1">
    <citation type="journal article" date="2023" name="Mol. Phylogenet. Evol.">
        <title>Genome-scale phylogeny and comparative genomics of the fungal order Sordariales.</title>
        <authorList>
            <person name="Hensen N."/>
            <person name="Bonometti L."/>
            <person name="Westerberg I."/>
            <person name="Brannstrom I.O."/>
            <person name="Guillou S."/>
            <person name="Cros-Aarteil S."/>
            <person name="Calhoun S."/>
            <person name="Haridas S."/>
            <person name="Kuo A."/>
            <person name="Mondo S."/>
            <person name="Pangilinan J."/>
            <person name="Riley R."/>
            <person name="LaButti K."/>
            <person name="Andreopoulos B."/>
            <person name="Lipzen A."/>
            <person name="Chen C."/>
            <person name="Yan M."/>
            <person name="Daum C."/>
            <person name="Ng V."/>
            <person name="Clum A."/>
            <person name="Steindorff A."/>
            <person name="Ohm R.A."/>
            <person name="Martin F."/>
            <person name="Silar P."/>
            <person name="Natvig D.O."/>
            <person name="Lalanne C."/>
            <person name="Gautier V."/>
            <person name="Ament-Velasquez S.L."/>
            <person name="Kruys A."/>
            <person name="Hutchinson M.I."/>
            <person name="Powell A.J."/>
            <person name="Barry K."/>
            <person name="Miller A.N."/>
            <person name="Grigoriev I.V."/>
            <person name="Debuchy R."/>
            <person name="Gladieux P."/>
            <person name="Hiltunen Thoren M."/>
            <person name="Johannesson H."/>
        </authorList>
    </citation>
    <scope>NUCLEOTIDE SEQUENCE</scope>
    <source>
        <strain evidence="2">PSN243</strain>
    </source>
</reference>
<feature type="transmembrane region" description="Helical" evidence="1">
    <location>
        <begin position="468"/>
        <end position="488"/>
    </location>
</feature>
<feature type="transmembrane region" description="Helical" evidence="1">
    <location>
        <begin position="139"/>
        <end position="156"/>
    </location>
</feature>
<keyword evidence="3" id="KW-1185">Reference proteome</keyword>
<evidence type="ECO:0000313" key="2">
    <source>
        <dbReference type="EMBL" id="KAK4442846.1"/>
    </source>
</evidence>
<dbReference type="PANTHER" id="PTHR37544">
    <property type="entry name" value="SPRAY-RELATED"/>
    <property type="match status" value="1"/>
</dbReference>
<reference evidence="2" key="2">
    <citation type="submission" date="2023-05" db="EMBL/GenBank/DDBJ databases">
        <authorList>
            <consortium name="Lawrence Berkeley National Laboratory"/>
            <person name="Steindorff A."/>
            <person name="Hensen N."/>
            <person name="Bonometti L."/>
            <person name="Westerberg I."/>
            <person name="Brannstrom I.O."/>
            <person name="Guillou S."/>
            <person name="Cros-Aarteil S."/>
            <person name="Calhoun S."/>
            <person name="Haridas S."/>
            <person name="Kuo A."/>
            <person name="Mondo S."/>
            <person name="Pangilinan J."/>
            <person name="Riley R."/>
            <person name="Labutti K."/>
            <person name="Andreopoulos B."/>
            <person name="Lipzen A."/>
            <person name="Chen C."/>
            <person name="Yanf M."/>
            <person name="Daum C."/>
            <person name="Ng V."/>
            <person name="Clum A."/>
            <person name="Ohm R."/>
            <person name="Martin F."/>
            <person name="Silar P."/>
            <person name="Natvig D."/>
            <person name="Lalanne C."/>
            <person name="Gautier V."/>
            <person name="Ament-Velasquez S.L."/>
            <person name="Kruys A."/>
            <person name="Hutchinson M.I."/>
            <person name="Powell A.J."/>
            <person name="Barry K."/>
            <person name="Miller A.N."/>
            <person name="Grigoriev I.V."/>
            <person name="Debuchy R."/>
            <person name="Gladieux P."/>
            <person name="Thoren M.H."/>
            <person name="Johannesson H."/>
        </authorList>
    </citation>
    <scope>NUCLEOTIDE SEQUENCE</scope>
    <source>
        <strain evidence="2">PSN243</strain>
    </source>
</reference>
<dbReference type="Proteomes" id="UP001321760">
    <property type="component" value="Unassembled WGS sequence"/>
</dbReference>
<evidence type="ECO:0000313" key="3">
    <source>
        <dbReference type="Proteomes" id="UP001321760"/>
    </source>
</evidence>
<protein>
    <submittedName>
        <fullName evidence="2">Uncharacterized protein</fullName>
    </submittedName>
</protein>
<organism evidence="2 3">
    <name type="scientific">Podospora aff. communis PSN243</name>
    <dbReference type="NCBI Taxonomy" id="3040156"/>
    <lineage>
        <taxon>Eukaryota</taxon>
        <taxon>Fungi</taxon>
        <taxon>Dikarya</taxon>
        <taxon>Ascomycota</taxon>
        <taxon>Pezizomycotina</taxon>
        <taxon>Sordariomycetes</taxon>
        <taxon>Sordariomycetidae</taxon>
        <taxon>Sordariales</taxon>
        <taxon>Podosporaceae</taxon>
        <taxon>Podospora</taxon>
    </lineage>
</organism>
<keyword evidence="1" id="KW-1133">Transmembrane helix</keyword>